<sequence>MLPEIKKVRGEQIPYFRTDEFSNIMLESDRLIKKLMNSGENSKSIYLTASGTAAMEAALMNCILPTDKLLVINGGTFGARFSQICDIHEYDYCEIKLGGNEELTYKHLEEYENIEFNALVVNIDETSTGQLYDIELLSQFCKRKGMYLIVDAISSFLCDRYDMSKYDIDITIISSQKGLCIAPGLSIVVLSDRIVTDRILVNNVKSLYFNFKEYIADFERGQTPFTPCVGICLEMHKALAIVDSIGIDKYLNNIKTVALDFRNRIKDLPVSIPRFPLSNAITPVIFEKPIATKVFTTLKNEYQMMVNPTGGENKEYSIRVAHIGNTTVNDNEKLVLAIKEILKNIS</sequence>
<keyword evidence="2 8" id="KW-0032">Aminotransferase</keyword>
<dbReference type="InterPro" id="IPR015421">
    <property type="entry name" value="PyrdxlP-dep_Trfase_major"/>
</dbReference>
<dbReference type="InterPro" id="IPR015424">
    <property type="entry name" value="PyrdxlP-dep_Trfase"/>
</dbReference>
<dbReference type="InterPro" id="IPR024169">
    <property type="entry name" value="SP_NH2Trfase/AEP_transaminase"/>
</dbReference>
<evidence type="ECO:0000256" key="2">
    <source>
        <dbReference type="ARBA" id="ARBA00022576"/>
    </source>
</evidence>
<evidence type="ECO:0000313" key="8">
    <source>
        <dbReference type="EMBL" id="RDE92582.1"/>
    </source>
</evidence>
<dbReference type="PANTHER" id="PTHR42778:SF1">
    <property type="entry name" value="2-AMINOETHYLPHOSPHONATE--PYRUVATE TRANSAMINASE"/>
    <property type="match status" value="1"/>
</dbReference>
<dbReference type="GO" id="GO:0008483">
    <property type="term" value="F:transaminase activity"/>
    <property type="evidence" value="ECO:0007669"/>
    <property type="project" value="UniProtKB-KW"/>
</dbReference>
<comment type="cofactor">
    <cofactor evidence="1 6">
        <name>pyridoxal 5'-phosphate</name>
        <dbReference type="ChEBI" id="CHEBI:597326"/>
    </cofactor>
</comment>
<keyword evidence="4 6" id="KW-0663">Pyridoxal phosphate</keyword>
<feature type="domain" description="Aminotransferase class V" evidence="7">
    <location>
        <begin position="19"/>
        <end position="269"/>
    </location>
</feature>
<dbReference type="SUPFAM" id="SSF53383">
    <property type="entry name" value="PLP-dependent transferases"/>
    <property type="match status" value="1"/>
</dbReference>
<comment type="caution">
    <text evidence="8">The sequence shown here is derived from an EMBL/GenBank/DDBJ whole genome shotgun (WGS) entry which is preliminary data.</text>
</comment>
<evidence type="ECO:0000313" key="9">
    <source>
        <dbReference type="Proteomes" id="UP000253763"/>
    </source>
</evidence>
<dbReference type="PIRSF" id="PIRSF000524">
    <property type="entry name" value="SPT"/>
    <property type="match status" value="1"/>
</dbReference>
<dbReference type="PANTHER" id="PTHR42778">
    <property type="entry name" value="2-AMINOETHYLPHOSPHONATE--PYRUVATE TRANSAMINASE"/>
    <property type="match status" value="1"/>
</dbReference>
<reference evidence="8 9" key="1">
    <citation type="submission" date="2018-05" db="EMBL/GenBank/DDBJ databases">
        <title>Draft Genome Sequences for a Diverse set of 7 Haemophilus Species.</title>
        <authorList>
            <person name="Nichols M."/>
            <person name="Topaz N."/>
            <person name="Wang X."/>
            <person name="Wang X."/>
            <person name="Boxrud D."/>
        </authorList>
    </citation>
    <scope>NUCLEOTIDE SEQUENCE [LARGE SCALE GENOMIC DNA]</scope>
    <source>
        <strain evidence="8 9">C2008003258</strain>
    </source>
</reference>
<dbReference type="Pfam" id="PF00266">
    <property type="entry name" value="Aminotran_5"/>
    <property type="match status" value="1"/>
</dbReference>
<evidence type="ECO:0000259" key="7">
    <source>
        <dbReference type="Pfam" id="PF00266"/>
    </source>
</evidence>
<accession>A0AB37IL55</accession>
<organism evidence="8 9">
    <name type="scientific">Haemophilus parainfluenzae</name>
    <dbReference type="NCBI Taxonomy" id="729"/>
    <lineage>
        <taxon>Bacteria</taxon>
        <taxon>Pseudomonadati</taxon>
        <taxon>Pseudomonadota</taxon>
        <taxon>Gammaproteobacteria</taxon>
        <taxon>Pasteurellales</taxon>
        <taxon>Pasteurellaceae</taxon>
        <taxon>Haemophilus</taxon>
    </lineage>
</organism>
<evidence type="ECO:0000256" key="3">
    <source>
        <dbReference type="ARBA" id="ARBA00022679"/>
    </source>
</evidence>
<keyword evidence="3" id="KW-0808">Transferase</keyword>
<proteinExistence type="predicted"/>
<feature type="binding site" evidence="5">
    <location>
        <position position="319"/>
    </location>
    <ligand>
        <name>substrate</name>
    </ligand>
</feature>
<dbReference type="Proteomes" id="UP000253763">
    <property type="component" value="Unassembled WGS sequence"/>
</dbReference>
<feature type="modified residue" description="N6-(pyridoxal phosphate)lysine" evidence="6">
    <location>
        <position position="177"/>
    </location>
</feature>
<dbReference type="Gene3D" id="3.90.1150.10">
    <property type="entry name" value="Aspartate Aminotransferase, domain 1"/>
    <property type="match status" value="1"/>
</dbReference>
<dbReference type="Gene3D" id="3.40.640.10">
    <property type="entry name" value="Type I PLP-dependent aspartate aminotransferase-like (Major domain)"/>
    <property type="match status" value="1"/>
</dbReference>
<dbReference type="EMBL" id="QEPZ01000003">
    <property type="protein sequence ID" value="RDE92582.1"/>
    <property type="molecule type" value="Genomic_DNA"/>
</dbReference>
<dbReference type="InterPro" id="IPR015422">
    <property type="entry name" value="PyrdxlP-dep_Trfase_small"/>
</dbReference>
<evidence type="ECO:0000256" key="5">
    <source>
        <dbReference type="PIRSR" id="PIRSR000524-1"/>
    </source>
</evidence>
<gene>
    <name evidence="8" type="ORF">DPV97_04680</name>
</gene>
<protein>
    <submittedName>
        <fullName evidence="8">Alanine--glyoxylate aminotransferase family protein</fullName>
    </submittedName>
</protein>
<dbReference type="AlphaFoldDB" id="A0AB37IL55"/>
<evidence type="ECO:0000256" key="4">
    <source>
        <dbReference type="ARBA" id="ARBA00022898"/>
    </source>
</evidence>
<evidence type="ECO:0000256" key="6">
    <source>
        <dbReference type="PIRSR" id="PIRSR000524-50"/>
    </source>
</evidence>
<dbReference type="InterPro" id="IPR000192">
    <property type="entry name" value="Aminotrans_V_dom"/>
</dbReference>
<evidence type="ECO:0000256" key="1">
    <source>
        <dbReference type="ARBA" id="ARBA00001933"/>
    </source>
</evidence>
<name>A0AB37IL55_HAEPA</name>